<accession>A0A699R6V0</accession>
<feature type="domain" description="Reverse transcriptase zinc-binding" evidence="1">
    <location>
        <begin position="2"/>
        <end position="45"/>
    </location>
</feature>
<protein>
    <submittedName>
        <fullName evidence="3">RNA-directed DNA polymerase, eukaryota</fullName>
    </submittedName>
</protein>
<dbReference type="AlphaFoldDB" id="A0A699R6V0"/>
<keyword evidence="3" id="KW-0548">Nucleotidyltransferase</keyword>
<keyword evidence="3" id="KW-0695">RNA-directed DNA polymerase</keyword>
<evidence type="ECO:0000259" key="1">
    <source>
        <dbReference type="Pfam" id="PF13966"/>
    </source>
</evidence>
<dbReference type="EMBL" id="BKCJ011037305">
    <property type="protein sequence ID" value="GFC72315.1"/>
    <property type="molecule type" value="Genomic_DNA"/>
</dbReference>
<reference evidence="3" key="1">
    <citation type="journal article" date="2019" name="Sci. Rep.">
        <title>Draft genome of Tanacetum cinerariifolium, the natural source of mosquito coil.</title>
        <authorList>
            <person name="Yamashiro T."/>
            <person name="Shiraishi A."/>
            <person name="Satake H."/>
            <person name="Nakayama K."/>
        </authorList>
    </citation>
    <scope>NUCLEOTIDE SEQUENCE</scope>
</reference>
<gene>
    <name evidence="2" type="ORF">Tci_844285</name>
    <name evidence="3" type="ORF">Tci_850701</name>
</gene>
<dbReference type="EMBL" id="BKCJ011067109">
    <property type="protein sequence ID" value="GFC78731.1"/>
    <property type="molecule type" value="Genomic_DNA"/>
</dbReference>
<feature type="non-terminal residue" evidence="3">
    <location>
        <position position="1"/>
    </location>
</feature>
<name>A0A699R6V0_TANCI</name>
<dbReference type="Pfam" id="PF13966">
    <property type="entry name" value="zf-RVT"/>
    <property type="match status" value="1"/>
</dbReference>
<comment type="caution">
    <text evidence="3">The sequence shown here is derived from an EMBL/GenBank/DDBJ whole genome shotgun (WGS) entry which is preliminary data.</text>
</comment>
<organism evidence="3">
    <name type="scientific">Tanacetum cinerariifolium</name>
    <name type="common">Dalmatian daisy</name>
    <name type="synonym">Chrysanthemum cinerariifolium</name>
    <dbReference type="NCBI Taxonomy" id="118510"/>
    <lineage>
        <taxon>Eukaryota</taxon>
        <taxon>Viridiplantae</taxon>
        <taxon>Streptophyta</taxon>
        <taxon>Embryophyta</taxon>
        <taxon>Tracheophyta</taxon>
        <taxon>Spermatophyta</taxon>
        <taxon>Magnoliopsida</taxon>
        <taxon>eudicotyledons</taxon>
        <taxon>Gunneridae</taxon>
        <taxon>Pentapetalae</taxon>
        <taxon>asterids</taxon>
        <taxon>campanulids</taxon>
        <taxon>Asterales</taxon>
        <taxon>Asteraceae</taxon>
        <taxon>Asteroideae</taxon>
        <taxon>Anthemideae</taxon>
        <taxon>Anthemidinae</taxon>
        <taxon>Tanacetum</taxon>
    </lineage>
</organism>
<keyword evidence="3" id="KW-0808">Transferase</keyword>
<evidence type="ECO:0000313" key="3">
    <source>
        <dbReference type="EMBL" id="GFC78731.1"/>
    </source>
</evidence>
<proteinExistence type="predicted"/>
<dbReference type="GO" id="GO:0003964">
    <property type="term" value="F:RNA-directed DNA polymerase activity"/>
    <property type="evidence" value="ECO:0007669"/>
    <property type="project" value="UniProtKB-KW"/>
</dbReference>
<evidence type="ECO:0000313" key="2">
    <source>
        <dbReference type="EMBL" id="GFC72315.1"/>
    </source>
</evidence>
<sequence>GNRLLTQVNLAKRNVAVASLLCLLCDSGMEDAAHLFFRCDTAKDVMFWLVVGGIWRIAGLARSRNDSLGLMGSG</sequence>
<dbReference type="InterPro" id="IPR026960">
    <property type="entry name" value="RVT-Znf"/>
</dbReference>